<keyword evidence="2" id="KW-0812">Transmembrane</keyword>
<sequence length="489" mass="54667">MNQIFTIAIKWLCNKLALFAMIIVVLLSILWAKNQWNYITMVAQEIEKKERLHATLISEVHTLEEQKAALEQKLGELKKDYATKEHFLNIAKKKEAIAKQSYDSKKAEEGWYYTKLTHRAYYLSLNQELLKYNAAKTATRLASTNLKSTKALLAESPAGKELISLSDNLLEKQSFVRDLDESITLLRADIASKPIEKLKQAVGSVALPAFYILLGAILTPIAIKAVIYFLIAPLISKTKPVQLLPECNGNLELKNCNVSVPIELEPGDELIVHSNYLQVAGTGPGKKTKLLFSWKMPFTSMAAGLFMMVSVKNKNTASAKVTISPKKDLFDKMAHLHIPLGSAAVIYPRSLIGVLAKNNDSIKITRHWNLFNLHSWVTFQFRYLVIHGETSILIRGCRGVRAEAIQPQIAKMQDQTATIGFSANLNYSGERCETFLDYLLSRDELFNDKFSGADGIYLTEEIPHKGNKTGFFGRGLEGLLDGILKGFGI</sequence>
<reference evidence="4" key="1">
    <citation type="journal article" date="2019" name="Int. J. Syst. Evol. Microbiol.">
        <title>The Global Catalogue of Microorganisms (GCM) 10K type strain sequencing project: providing services to taxonomists for standard genome sequencing and annotation.</title>
        <authorList>
            <consortium name="The Broad Institute Genomics Platform"/>
            <consortium name="The Broad Institute Genome Sequencing Center for Infectious Disease"/>
            <person name="Wu L."/>
            <person name="Ma J."/>
        </authorList>
    </citation>
    <scope>NUCLEOTIDE SEQUENCE [LARGE SCALE GENOMIC DNA]</scope>
    <source>
        <strain evidence="4">JCM 16545</strain>
    </source>
</reference>
<dbReference type="Proteomes" id="UP001597297">
    <property type="component" value="Unassembled WGS sequence"/>
</dbReference>
<dbReference type="EMBL" id="JBHUJC010000043">
    <property type="protein sequence ID" value="MFD2277643.1"/>
    <property type="molecule type" value="Genomic_DNA"/>
</dbReference>
<name>A0ABW5E4U1_9BACT</name>
<evidence type="ECO:0000313" key="3">
    <source>
        <dbReference type="EMBL" id="MFD2277643.1"/>
    </source>
</evidence>
<feature type="transmembrane region" description="Helical" evidence="2">
    <location>
        <begin position="12"/>
        <end position="32"/>
    </location>
</feature>
<feature type="coiled-coil region" evidence="1">
    <location>
        <begin position="46"/>
        <end position="80"/>
    </location>
</feature>
<keyword evidence="1" id="KW-0175">Coiled coil</keyword>
<organism evidence="3 4">
    <name type="scientific">Rubritalea spongiae</name>
    <dbReference type="NCBI Taxonomy" id="430797"/>
    <lineage>
        <taxon>Bacteria</taxon>
        <taxon>Pseudomonadati</taxon>
        <taxon>Verrucomicrobiota</taxon>
        <taxon>Verrucomicrobiia</taxon>
        <taxon>Verrucomicrobiales</taxon>
        <taxon>Rubritaleaceae</taxon>
        <taxon>Rubritalea</taxon>
    </lineage>
</organism>
<protein>
    <submittedName>
        <fullName evidence="3">Uncharacterized protein</fullName>
    </submittedName>
</protein>
<comment type="caution">
    <text evidence="3">The sequence shown here is derived from an EMBL/GenBank/DDBJ whole genome shotgun (WGS) entry which is preliminary data.</text>
</comment>
<evidence type="ECO:0000256" key="2">
    <source>
        <dbReference type="SAM" id="Phobius"/>
    </source>
</evidence>
<keyword evidence="2" id="KW-1133">Transmembrane helix</keyword>
<feature type="transmembrane region" description="Helical" evidence="2">
    <location>
        <begin position="209"/>
        <end position="231"/>
    </location>
</feature>
<evidence type="ECO:0000313" key="4">
    <source>
        <dbReference type="Proteomes" id="UP001597297"/>
    </source>
</evidence>
<proteinExistence type="predicted"/>
<dbReference type="RefSeq" id="WP_377093660.1">
    <property type="nucleotide sequence ID" value="NZ_JBHSJM010000001.1"/>
</dbReference>
<accession>A0ABW5E4U1</accession>
<keyword evidence="2" id="KW-0472">Membrane</keyword>
<gene>
    <name evidence="3" type="ORF">ACFSQZ_14330</name>
</gene>
<evidence type="ECO:0000256" key="1">
    <source>
        <dbReference type="SAM" id="Coils"/>
    </source>
</evidence>
<keyword evidence="4" id="KW-1185">Reference proteome</keyword>